<evidence type="ECO:0000313" key="12">
    <source>
        <dbReference type="Proteomes" id="UP000189761"/>
    </source>
</evidence>
<dbReference type="GO" id="GO:0009425">
    <property type="term" value="C:bacterial-type flagellum basal body"/>
    <property type="evidence" value="ECO:0007669"/>
    <property type="project" value="UniProtKB-SubCell"/>
</dbReference>
<keyword evidence="11" id="KW-0282">Flagellum</keyword>
<gene>
    <name evidence="9 10" type="primary">fliQ</name>
    <name evidence="11" type="ORF">BWZ43_17145</name>
    <name evidence="10" type="ORF">P5X88_09665</name>
</gene>
<dbReference type="PIRSF" id="PIRSF004669">
    <property type="entry name" value="FliQ"/>
    <property type="match status" value="1"/>
</dbReference>
<comment type="caution">
    <text evidence="11">The sequence shown here is derived from an EMBL/GenBank/DDBJ whole genome shotgun (WGS) entry which is preliminary data.</text>
</comment>
<keyword evidence="5 9" id="KW-0812">Transmembrane</keyword>
<dbReference type="AlphaFoldDB" id="A0A8E2I5R7"/>
<protein>
    <recommendedName>
        <fullName evidence="3 9">Flagellar biosynthetic protein FliQ</fullName>
    </recommendedName>
</protein>
<comment type="subcellular location">
    <subcellularLocation>
        <location evidence="1 9">Cell membrane</location>
        <topology evidence="1">Multi-pass membrane protein</topology>
    </subcellularLocation>
    <subcellularLocation>
        <location evidence="9">Bacterial flagellum basal body</location>
    </subcellularLocation>
</comment>
<keyword evidence="12" id="KW-1185">Reference proteome</keyword>
<keyword evidence="7 9" id="KW-0472">Membrane</keyword>
<dbReference type="GO" id="GO:0005886">
    <property type="term" value="C:plasma membrane"/>
    <property type="evidence" value="ECO:0007669"/>
    <property type="project" value="UniProtKB-SubCell"/>
</dbReference>
<comment type="similarity">
    <text evidence="2 9">Belongs to the FliQ/MopD/SpaQ family.</text>
</comment>
<reference evidence="10" key="2">
    <citation type="submission" date="2023-03" db="EMBL/GenBank/DDBJ databases">
        <title>Bacterial isolates from washroom surfaces on a university campus.</title>
        <authorList>
            <person name="Holman D.B."/>
            <person name="Gzyl K.E."/>
            <person name="Taheri A.E."/>
        </authorList>
    </citation>
    <scope>NUCLEOTIDE SEQUENCE</scope>
    <source>
        <strain evidence="10">RD03</strain>
    </source>
</reference>
<keyword evidence="6 9" id="KW-1133">Transmembrane helix</keyword>
<dbReference type="GO" id="GO:0044780">
    <property type="term" value="P:bacterial-type flagellum assembly"/>
    <property type="evidence" value="ECO:0007669"/>
    <property type="project" value="InterPro"/>
</dbReference>
<evidence type="ECO:0000256" key="1">
    <source>
        <dbReference type="ARBA" id="ARBA00004651"/>
    </source>
</evidence>
<comment type="function">
    <text evidence="9">Role in flagellar biosynthesis.</text>
</comment>
<feature type="transmembrane region" description="Helical" evidence="9">
    <location>
        <begin position="14"/>
        <end position="38"/>
    </location>
</feature>
<keyword evidence="11" id="KW-0969">Cilium</keyword>
<evidence type="ECO:0000256" key="6">
    <source>
        <dbReference type="ARBA" id="ARBA00022989"/>
    </source>
</evidence>
<evidence type="ECO:0000256" key="3">
    <source>
        <dbReference type="ARBA" id="ARBA00021718"/>
    </source>
</evidence>
<evidence type="ECO:0000313" key="10">
    <source>
        <dbReference type="EMBL" id="MDH5161206.1"/>
    </source>
</evidence>
<evidence type="ECO:0000256" key="5">
    <source>
        <dbReference type="ARBA" id="ARBA00022692"/>
    </source>
</evidence>
<dbReference type="Proteomes" id="UP001159179">
    <property type="component" value="Unassembled WGS sequence"/>
</dbReference>
<dbReference type="NCBIfam" id="TIGR01402">
    <property type="entry name" value="fliQ"/>
    <property type="match status" value="1"/>
</dbReference>
<name>A0A8E2I5R7_9BACI</name>
<organism evidence="11 12">
    <name type="scientific">Heyndrickxia oleronia</name>
    <dbReference type="NCBI Taxonomy" id="38875"/>
    <lineage>
        <taxon>Bacteria</taxon>
        <taxon>Bacillati</taxon>
        <taxon>Bacillota</taxon>
        <taxon>Bacilli</taxon>
        <taxon>Bacillales</taxon>
        <taxon>Bacillaceae</taxon>
        <taxon>Heyndrickxia</taxon>
    </lineage>
</organism>
<evidence type="ECO:0000313" key="11">
    <source>
        <dbReference type="EMBL" id="OOP67187.1"/>
    </source>
</evidence>
<keyword evidence="11" id="KW-0966">Cell projection</keyword>
<accession>A0A8E2I5R7</accession>
<keyword evidence="8 9" id="KW-0975">Bacterial flagellum</keyword>
<evidence type="ECO:0000256" key="2">
    <source>
        <dbReference type="ARBA" id="ARBA00006156"/>
    </source>
</evidence>
<dbReference type="GeneID" id="79866188"/>
<evidence type="ECO:0000256" key="8">
    <source>
        <dbReference type="ARBA" id="ARBA00023143"/>
    </source>
</evidence>
<sequence length="89" mass="9697">MNSDMVISLAEKGIYITLIVAGPLLLVALIVGLIVSIFQATTQIQEQTLAFIPKIVAVLIGLVFFGPWMLSHLLSYATDIFSNLTRYVG</sequence>
<dbReference type="InterPro" id="IPR002191">
    <property type="entry name" value="Bac_export_3"/>
</dbReference>
<evidence type="ECO:0000256" key="4">
    <source>
        <dbReference type="ARBA" id="ARBA00022475"/>
    </source>
</evidence>
<feature type="transmembrane region" description="Helical" evidence="9">
    <location>
        <begin position="50"/>
        <end position="70"/>
    </location>
</feature>
<dbReference type="Pfam" id="PF01313">
    <property type="entry name" value="Bac_export_3"/>
    <property type="match status" value="1"/>
</dbReference>
<dbReference type="PANTHER" id="PTHR34040:SF2">
    <property type="entry name" value="FLAGELLAR BIOSYNTHETIC PROTEIN FLIQ"/>
    <property type="match status" value="1"/>
</dbReference>
<dbReference type="Proteomes" id="UP000189761">
    <property type="component" value="Unassembled WGS sequence"/>
</dbReference>
<evidence type="ECO:0000256" key="9">
    <source>
        <dbReference type="RuleBase" id="RU364090"/>
    </source>
</evidence>
<dbReference type="PANTHER" id="PTHR34040">
    <property type="entry name" value="FLAGELLAR BIOSYNTHETIC PROTEIN FLIQ"/>
    <property type="match status" value="1"/>
</dbReference>
<dbReference type="InterPro" id="IPR006305">
    <property type="entry name" value="FliQ"/>
</dbReference>
<dbReference type="EMBL" id="MTLA01000221">
    <property type="protein sequence ID" value="OOP67187.1"/>
    <property type="molecule type" value="Genomic_DNA"/>
</dbReference>
<dbReference type="RefSeq" id="WP_058002664.1">
    <property type="nucleotide sequence ID" value="NZ_BOQX01000001.1"/>
</dbReference>
<dbReference type="EMBL" id="JAROYP010000004">
    <property type="protein sequence ID" value="MDH5161206.1"/>
    <property type="molecule type" value="Genomic_DNA"/>
</dbReference>
<dbReference type="PRINTS" id="PR00952">
    <property type="entry name" value="TYPE3IMQPROT"/>
</dbReference>
<reference evidence="11 12" key="1">
    <citation type="submission" date="2017-01" db="EMBL/GenBank/DDBJ databases">
        <title>Draft genome sequence of Bacillus oleronius.</title>
        <authorList>
            <person name="Allam M."/>
        </authorList>
    </citation>
    <scope>NUCLEOTIDE SEQUENCE [LARGE SCALE GENOMIC DNA]</scope>
    <source>
        <strain evidence="11 12">DSM 9356</strain>
    </source>
</reference>
<evidence type="ECO:0000256" key="7">
    <source>
        <dbReference type="ARBA" id="ARBA00023136"/>
    </source>
</evidence>
<keyword evidence="4 9" id="KW-1003">Cell membrane</keyword>
<dbReference type="GO" id="GO:0009306">
    <property type="term" value="P:protein secretion"/>
    <property type="evidence" value="ECO:0007669"/>
    <property type="project" value="InterPro"/>
</dbReference>
<proteinExistence type="inferred from homology"/>